<dbReference type="AlphaFoldDB" id="A0A4Y2GKE0"/>
<proteinExistence type="predicted"/>
<accession>A0A4Y2GKE0</accession>
<protein>
    <submittedName>
        <fullName evidence="2">Uncharacterized protein</fullName>
    </submittedName>
</protein>
<evidence type="ECO:0000313" key="3">
    <source>
        <dbReference type="Proteomes" id="UP000499080"/>
    </source>
</evidence>
<dbReference type="EMBL" id="BGPR01099591">
    <property type="protein sequence ID" value="GBM53209.1"/>
    <property type="molecule type" value="Genomic_DNA"/>
</dbReference>
<gene>
    <name evidence="2" type="ORF">AVEN_112948_1</name>
</gene>
<dbReference type="OrthoDB" id="6152532at2759"/>
<comment type="caution">
    <text evidence="2">The sequence shown here is derived from an EMBL/GenBank/DDBJ whole genome shotgun (WGS) entry which is preliminary data.</text>
</comment>
<evidence type="ECO:0000313" key="2">
    <source>
        <dbReference type="EMBL" id="GBM53209.1"/>
    </source>
</evidence>
<feature type="non-terminal residue" evidence="2">
    <location>
        <position position="125"/>
    </location>
</feature>
<feature type="non-terminal residue" evidence="2">
    <location>
        <position position="1"/>
    </location>
</feature>
<evidence type="ECO:0000256" key="1">
    <source>
        <dbReference type="SAM" id="MobiDB-lite"/>
    </source>
</evidence>
<keyword evidence="3" id="KW-1185">Reference proteome</keyword>
<sequence length="125" mass="13569">FALIVNRWFNISLGIERLEWGGLPKSWNTISSTSDGPSTFPRCCHVRAHPVDTKDSSVQTIPEDEGSEEGNSSEVIKDADMSSGDDSAVIGKYACIQRDSQTVSVVRKNYVPTCESIATQTSSAL</sequence>
<feature type="region of interest" description="Disordered" evidence="1">
    <location>
        <begin position="52"/>
        <end position="85"/>
    </location>
</feature>
<reference evidence="2 3" key="1">
    <citation type="journal article" date="2019" name="Sci. Rep.">
        <title>Orb-weaving spider Araneus ventricosus genome elucidates the spidroin gene catalogue.</title>
        <authorList>
            <person name="Kono N."/>
            <person name="Nakamura H."/>
            <person name="Ohtoshi R."/>
            <person name="Moran D.A.P."/>
            <person name="Shinohara A."/>
            <person name="Yoshida Y."/>
            <person name="Fujiwara M."/>
            <person name="Mori M."/>
            <person name="Tomita M."/>
            <person name="Arakawa K."/>
        </authorList>
    </citation>
    <scope>NUCLEOTIDE SEQUENCE [LARGE SCALE GENOMIC DNA]</scope>
</reference>
<name>A0A4Y2GKE0_ARAVE</name>
<dbReference type="Proteomes" id="UP000499080">
    <property type="component" value="Unassembled WGS sequence"/>
</dbReference>
<organism evidence="2 3">
    <name type="scientific">Araneus ventricosus</name>
    <name type="common">Orbweaver spider</name>
    <name type="synonym">Epeira ventricosa</name>
    <dbReference type="NCBI Taxonomy" id="182803"/>
    <lineage>
        <taxon>Eukaryota</taxon>
        <taxon>Metazoa</taxon>
        <taxon>Ecdysozoa</taxon>
        <taxon>Arthropoda</taxon>
        <taxon>Chelicerata</taxon>
        <taxon>Arachnida</taxon>
        <taxon>Araneae</taxon>
        <taxon>Araneomorphae</taxon>
        <taxon>Entelegynae</taxon>
        <taxon>Araneoidea</taxon>
        <taxon>Araneidae</taxon>
        <taxon>Araneus</taxon>
    </lineage>
</organism>